<accession>A0A0B5I201</accession>
<dbReference type="Proteomes" id="UP000031774">
    <property type="component" value="Chromosome"/>
</dbReference>
<gene>
    <name evidence="3" type="ORF">SVTN_31240</name>
</gene>
<dbReference type="STRING" id="362257.SVTN_31240"/>
<organism evidence="3 4">
    <name type="scientific">Streptomyces vietnamensis</name>
    <dbReference type="NCBI Taxonomy" id="362257"/>
    <lineage>
        <taxon>Bacteria</taxon>
        <taxon>Bacillati</taxon>
        <taxon>Actinomycetota</taxon>
        <taxon>Actinomycetes</taxon>
        <taxon>Kitasatosporales</taxon>
        <taxon>Streptomycetaceae</taxon>
        <taxon>Streptomyces</taxon>
    </lineage>
</organism>
<feature type="signal peptide" evidence="1">
    <location>
        <begin position="1"/>
        <end position="18"/>
    </location>
</feature>
<evidence type="ECO:0000313" key="3">
    <source>
        <dbReference type="EMBL" id="AJF68175.1"/>
    </source>
</evidence>
<feature type="domain" description="DUF732" evidence="2">
    <location>
        <begin position="45"/>
        <end position="76"/>
    </location>
</feature>
<name>A0A0B5I201_9ACTN</name>
<evidence type="ECO:0000256" key="1">
    <source>
        <dbReference type="SAM" id="SignalP"/>
    </source>
</evidence>
<reference evidence="3 4" key="1">
    <citation type="submission" date="2014-12" db="EMBL/GenBank/DDBJ databases">
        <title>Complete genome sequence of Streptomyces vietnamensis strain GIMV4.0001, a genetic manipulable producer of the benzoisochromanequinone antibiotic granaticin.</title>
        <authorList>
            <person name="Deng M.R."/>
            <person name="Guo J."/>
            <person name="Ma L.Y."/>
            <person name="Feng G.D."/>
            <person name="Mo C.Y."/>
            <person name="Zhu H.H."/>
        </authorList>
    </citation>
    <scope>NUCLEOTIDE SEQUENCE [LARGE SCALE GENOMIC DNA]</scope>
    <source>
        <strain evidence="4">GIMV4.0001</strain>
    </source>
</reference>
<keyword evidence="1" id="KW-0732">Signal</keyword>
<dbReference type="KEGG" id="svt:SVTN_31240"/>
<dbReference type="InterPro" id="IPR007969">
    <property type="entry name" value="DUF732"/>
</dbReference>
<protein>
    <recommendedName>
        <fullName evidence="2">DUF732 domain-containing protein</fullName>
    </recommendedName>
</protein>
<feature type="chain" id="PRO_5038529539" description="DUF732 domain-containing protein" evidence="1">
    <location>
        <begin position="19"/>
        <end position="103"/>
    </location>
</feature>
<proteinExistence type="predicted"/>
<dbReference type="AlphaFoldDB" id="A0A0B5I201"/>
<dbReference type="HOGENOM" id="CLU_2262376_0_0_11"/>
<dbReference type="Pfam" id="PF05305">
    <property type="entry name" value="DUF732"/>
    <property type="match status" value="1"/>
</dbReference>
<sequence>MNRLGASIALVVSAGVLAAGCGSSGGNSEPKKQATAQSKAEQQNAAFLALLDKHGVLSVKSDAELVEIGRSACETADLLPEHAEGLAGQLRFKTSFLMAVRAA</sequence>
<keyword evidence="4" id="KW-1185">Reference proteome</keyword>
<evidence type="ECO:0000313" key="4">
    <source>
        <dbReference type="Proteomes" id="UP000031774"/>
    </source>
</evidence>
<dbReference type="PROSITE" id="PS51257">
    <property type="entry name" value="PROKAR_LIPOPROTEIN"/>
    <property type="match status" value="1"/>
</dbReference>
<dbReference type="RefSeq" id="WP_041132100.1">
    <property type="nucleotide sequence ID" value="NZ_CP010407.1"/>
</dbReference>
<dbReference type="EMBL" id="CP010407">
    <property type="protein sequence ID" value="AJF68175.1"/>
    <property type="molecule type" value="Genomic_DNA"/>
</dbReference>
<evidence type="ECO:0000259" key="2">
    <source>
        <dbReference type="Pfam" id="PF05305"/>
    </source>
</evidence>